<sequence length="73" mass="7515">MANLAAQIKDKFLGLVDRVTDAAAGFGRAAGGKDDVQDPTTTKLHLHAVQRAEVIRSRGGEPVVDTGSTAGAN</sequence>
<dbReference type="AlphaFoldDB" id="A0A3L6G557"/>
<evidence type="ECO:0000313" key="1">
    <source>
        <dbReference type="EMBL" id="PWZ43707.1"/>
    </source>
</evidence>
<organism evidence="1">
    <name type="scientific">Zea mays</name>
    <name type="common">Maize</name>
    <dbReference type="NCBI Taxonomy" id="4577"/>
    <lineage>
        <taxon>Eukaryota</taxon>
        <taxon>Viridiplantae</taxon>
        <taxon>Streptophyta</taxon>
        <taxon>Embryophyta</taxon>
        <taxon>Tracheophyta</taxon>
        <taxon>Spermatophyta</taxon>
        <taxon>Magnoliopsida</taxon>
        <taxon>Liliopsida</taxon>
        <taxon>Poales</taxon>
        <taxon>Poaceae</taxon>
        <taxon>PACMAD clade</taxon>
        <taxon>Panicoideae</taxon>
        <taxon>Andropogonodae</taxon>
        <taxon>Andropogoneae</taxon>
        <taxon>Tripsacinae</taxon>
        <taxon>Zea</taxon>
    </lineage>
</organism>
<protein>
    <submittedName>
        <fullName evidence="1">Uncharacterized protein</fullName>
    </submittedName>
</protein>
<dbReference type="ExpressionAtlas" id="A0A3L6G557">
    <property type="expression patterns" value="baseline and differential"/>
</dbReference>
<accession>A0A3L6G557</accession>
<dbReference type="EMBL" id="NCVQ01000002">
    <property type="protein sequence ID" value="PWZ43707.1"/>
    <property type="molecule type" value="Genomic_DNA"/>
</dbReference>
<reference evidence="1" key="1">
    <citation type="journal article" date="2018" name="Nat. Genet.">
        <title>Extensive intraspecific gene order and gene structural variations between Mo17 and other maize genomes.</title>
        <authorList>
            <person name="Sun S."/>
            <person name="Zhou Y."/>
            <person name="Chen J."/>
            <person name="Shi J."/>
            <person name="Zhao H."/>
            <person name="Zhao H."/>
            <person name="Song W."/>
            <person name="Zhang M."/>
            <person name="Cui Y."/>
            <person name="Dong X."/>
            <person name="Liu H."/>
            <person name="Ma X."/>
            <person name="Jiao Y."/>
            <person name="Wang B."/>
            <person name="Wei X."/>
            <person name="Stein J.C."/>
            <person name="Glaubitz J.C."/>
            <person name="Lu F."/>
            <person name="Yu G."/>
            <person name="Liang C."/>
            <person name="Fengler K."/>
            <person name="Li B."/>
            <person name="Rafalski A."/>
            <person name="Schnable P.S."/>
            <person name="Ware D.H."/>
            <person name="Buckler E.S."/>
            <person name="Lai J."/>
        </authorList>
    </citation>
    <scope>NUCLEOTIDE SEQUENCE [LARGE SCALE GENOMIC DNA]</scope>
    <source>
        <tissue evidence="1">Seedling</tissue>
    </source>
</reference>
<name>A0A3L6G557_MAIZE</name>
<comment type="caution">
    <text evidence="1">The sequence shown here is derived from an EMBL/GenBank/DDBJ whole genome shotgun (WGS) entry which is preliminary data.</text>
</comment>
<gene>
    <name evidence="1" type="ORF">Zm00014a_024159</name>
</gene>
<dbReference type="Proteomes" id="UP000251960">
    <property type="component" value="Chromosome 10"/>
</dbReference>
<proteinExistence type="predicted"/>